<reference evidence="3" key="1">
    <citation type="journal article" date="2019" name="Int. J. Syst. Evol. Microbiol.">
        <title>The Global Catalogue of Microorganisms (GCM) 10K type strain sequencing project: providing services to taxonomists for standard genome sequencing and annotation.</title>
        <authorList>
            <consortium name="The Broad Institute Genomics Platform"/>
            <consortium name="The Broad Institute Genome Sequencing Center for Infectious Disease"/>
            <person name="Wu L."/>
            <person name="Ma J."/>
        </authorList>
    </citation>
    <scope>NUCLEOTIDE SEQUENCE [LARGE SCALE GENOMIC DNA]</scope>
    <source>
        <strain evidence="3">CGMCC 4.7682</strain>
    </source>
</reference>
<evidence type="ECO:0000313" key="3">
    <source>
        <dbReference type="Proteomes" id="UP001595764"/>
    </source>
</evidence>
<keyword evidence="3" id="KW-1185">Reference proteome</keyword>
<name>A0ABV7QA52_9PSEU</name>
<gene>
    <name evidence="2" type="ORF">ACFORO_03285</name>
</gene>
<organism evidence="2 3">
    <name type="scientific">Amycolatopsis halotolerans</name>
    <dbReference type="NCBI Taxonomy" id="330083"/>
    <lineage>
        <taxon>Bacteria</taxon>
        <taxon>Bacillati</taxon>
        <taxon>Actinomycetota</taxon>
        <taxon>Actinomycetes</taxon>
        <taxon>Pseudonocardiales</taxon>
        <taxon>Pseudonocardiaceae</taxon>
        <taxon>Amycolatopsis</taxon>
    </lineage>
</organism>
<protein>
    <submittedName>
        <fullName evidence="2">Ferrous iron transport protein A</fullName>
    </submittedName>
</protein>
<dbReference type="Proteomes" id="UP001595764">
    <property type="component" value="Unassembled WGS sequence"/>
</dbReference>
<sequence length="76" mass="8019">MTPLTELPLGTRVVVRYRIEGGFTDALGSLRARDAETCTVETKRGLVVVPLAAVVAAKPVPPAPQRKSSGPPEPNL</sequence>
<evidence type="ECO:0000313" key="2">
    <source>
        <dbReference type="EMBL" id="MFC3509173.1"/>
    </source>
</evidence>
<comment type="caution">
    <text evidence="2">The sequence shown here is derived from an EMBL/GenBank/DDBJ whole genome shotgun (WGS) entry which is preliminary data.</text>
</comment>
<dbReference type="InterPro" id="IPR056934">
    <property type="entry name" value="SH3_Rv0428c"/>
</dbReference>
<dbReference type="EMBL" id="JBHRWI010000004">
    <property type="protein sequence ID" value="MFC3509173.1"/>
    <property type="molecule type" value="Genomic_DNA"/>
</dbReference>
<dbReference type="Pfam" id="PF24551">
    <property type="entry name" value="SH3_Rv0428c"/>
    <property type="match status" value="1"/>
</dbReference>
<evidence type="ECO:0000259" key="1">
    <source>
        <dbReference type="Pfam" id="PF24551"/>
    </source>
</evidence>
<proteinExistence type="predicted"/>
<dbReference type="RefSeq" id="WP_377869410.1">
    <property type="nucleotide sequence ID" value="NZ_JBHMAY010000012.1"/>
</dbReference>
<feature type="domain" description="Histone acetyltransferase Rv0428c-like SH3" evidence="1">
    <location>
        <begin position="8"/>
        <end position="58"/>
    </location>
</feature>
<accession>A0ABV7QA52</accession>